<evidence type="ECO:0000259" key="1">
    <source>
        <dbReference type="Pfam" id="PF07484"/>
    </source>
</evidence>
<feature type="domain" description="Phage tail collar" evidence="1">
    <location>
        <begin position="15"/>
        <end position="72"/>
    </location>
</feature>
<gene>
    <name evidence="2" type="ORF">AAFH49_12880</name>
</gene>
<dbReference type="RefSeq" id="WP_342298669.1">
    <property type="nucleotide sequence ID" value="NZ_JBCEVZ010000029.1"/>
</dbReference>
<dbReference type="Proteomes" id="UP001479606">
    <property type="component" value="Unassembled WGS sequence"/>
</dbReference>
<evidence type="ECO:0000313" key="3">
    <source>
        <dbReference type="Proteomes" id="UP001479606"/>
    </source>
</evidence>
<name>A0ABU9LYP8_9BACT</name>
<dbReference type="SUPFAM" id="SSF88874">
    <property type="entry name" value="Receptor-binding domain of short tail fibre protein gp12"/>
    <property type="match status" value="1"/>
</dbReference>
<keyword evidence="3" id="KW-1185">Reference proteome</keyword>
<dbReference type="Gene3D" id="3.90.1340.10">
    <property type="entry name" value="Phage tail collar domain"/>
    <property type="match status" value="1"/>
</dbReference>
<organism evidence="2 3">
    <name type="scientific">Hymenobacter segetis</name>
    <dbReference type="NCBI Taxonomy" id="2025509"/>
    <lineage>
        <taxon>Bacteria</taxon>
        <taxon>Pseudomonadati</taxon>
        <taxon>Bacteroidota</taxon>
        <taxon>Cytophagia</taxon>
        <taxon>Cytophagales</taxon>
        <taxon>Hymenobacteraceae</taxon>
        <taxon>Hymenobacter</taxon>
    </lineage>
</organism>
<evidence type="ECO:0000313" key="2">
    <source>
        <dbReference type="EMBL" id="MEL5995105.1"/>
    </source>
</evidence>
<dbReference type="Pfam" id="PF07484">
    <property type="entry name" value="Collar"/>
    <property type="match status" value="1"/>
</dbReference>
<dbReference type="InterPro" id="IPR037053">
    <property type="entry name" value="Phage_tail_collar_dom_sf"/>
</dbReference>
<protein>
    <submittedName>
        <fullName evidence="2">Phage tail protein</fullName>
    </submittedName>
</protein>
<sequence length="193" mass="20543">MEQPIIPVPVQVPIGSVVAFAGPTNKIPEGWMVCEGQTMNSEGYHDLFQQIGTSWGGDGAPNFYLPDLRGAFLRGVDNGKTARYDLEREKRVAPRQDANPNNGNSGINVGSMQAFSTAKPSGDPFKTNVAGEHSHGGIIGQGPGPHDHGGEVLSPDLAIAMPVAGNHEHTITAGGDQETRPVNAYVYYIIRVK</sequence>
<comment type="caution">
    <text evidence="2">The sequence shown here is derived from an EMBL/GenBank/DDBJ whole genome shotgun (WGS) entry which is preliminary data.</text>
</comment>
<dbReference type="EMBL" id="JBCEVZ010000029">
    <property type="protein sequence ID" value="MEL5995105.1"/>
    <property type="molecule type" value="Genomic_DNA"/>
</dbReference>
<reference evidence="2 3" key="1">
    <citation type="journal article" date="2018" name="Arch. Microbiol.">
        <title>Hymenobacter segetis sp. nov., isolated from soil.</title>
        <authorList>
            <person name="Ten L.N."/>
            <person name="Lim S.J."/>
            <person name="Kim B.O."/>
            <person name="Kang I.K."/>
            <person name="Jung H.Y."/>
        </authorList>
    </citation>
    <scope>NUCLEOTIDE SEQUENCE [LARGE SCALE GENOMIC DNA]</scope>
    <source>
        <strain evidence="2 3">S7-3-11</strain>
    </source>
</reference>
<accession>A0ABU9LYP8</accession>
<dbReference type="InterPro" id="IPR011083">
    <property type="entry name" value="Phage_tail_collar_dom"/>
</dbReference>
<proteinExistence type="predicted"/>